<dbReference type="Gene3D" id="3.40.720.10">
    <property type="entry name" value="Alkaline Phosphatase, subunit A"/>
    <property type="match status" value="1"/>
</dbReference>
<evidence type="ECO:0000256" key="2">
    <source>
        <dbReference type="ARBA" id="ARBA00022475"/>
    </source>
</evidence>
<dbReference type="PANTHER" id="PTHR47371">
    <property type="entry name" value="LIPOTEICHOIC ACID SYNTHASE"/>
    <property type="match status" value="1"/>
</dbReference>
<reference evidence="8 9" key="1">
    <citation type="submission" date="2018-11" db="EMBL/GenBank/DDBJ databases">
        <title>Pseudaminobacter arsenicus sp. nov., an arsenic-resistant bacterium isolated from arsenic-rich aquifers.</title>
        <authorList>
            <person name="Mu Y."/>
        </authorList>
    </citation>
    <scope>NUCLEOTIDE SEQUENCE [LARGE SCALE GENOMIC DNA]</scope>
    <source>
        <strain evidence="8 9">CB3</strain>
    </source>
</reference>
<evidence type="ECO:0000256" key="1">
    <source>
        <dbReference type="ARBA" id="ARBA00004651"/>
    </source>
</evidence>
<dbReference type="AlphaFoldDB" id="A0A432V2M3"/>
<dbReference type="Pfam" id="PF00884">
    <property type="entry name" value="Sulfatase"/>
    <property type="match status" value="1"/>
</dbReference>
<feature type="transmembrane region" description="Helical" evidence="6">
    <location>
        <begin position="71"/>
        <end position="88"/>
    </location>
</feature>
<feature type="transmembrane region" description="Helical" evidence="6">
    <location>
        <begin position="144"/>
        <end position="164"/>
    </location>
</feature>
<evidence type="ECO:0000313" key="9">
    <source>
        <dbReference type="Proteomes" id="UP000281647"/>
    </source>
</evidence>
<dbReference type="SUPFAM" id="SSF53649">
    <property type="entry name" value="Alkaline phosphatase-like"/>
    <property type="match status" value="1"/>
</dbReference>
<keyword evidence="5 6" id="KW-0472">Membrane</keyword>
<evidence type="ECO:0000256" key="3">
    <source>
        <dbReference type="ARBA" id="ARBA00022692"/>
    </source>
</evidence>
<feature type="transmembrane region" description="Helical" evidence="6">
    <location>
        <begin position="30"/>
        <end position="51"/>
    </location>
</feature>
<evidence type="ECO:0000256" key="4">
    <source>
        <dbReference type="ARBA" id="ARBA00022989"/>
    </source>
</evidence>
<feature type="transmembrane region" description="Helical" evidence="6">
    <location>
        <begin position="95"/>
        <end position="111"/>
    </location>
</feature>
<keyword evidence="9" id="KW-1185">Reference proteome</keyword>
<dbReference type="EMBL" id="RKST01000019">
    <property type="protein sequence ID" value="RUM96431.1"/>
    <property type="molecule type" value="Genomic_DNA"/>
</dbReference>
<evidence type="ECO:0000256" key="6">
    <source>
        <dbReference type="SAM" id="Phobius"/>
    </source>
</evidence>
<dbReference type="CDD" id="cd16015">
    <property type="entry name" value="LTA_synthase"/>
    <property type="match status" value="1"/>
</dbReference>
<comment type="caution">
    <text evidence="8">The sequence shown here is derived from an EMBL/GenBank/DDBJ whole genome shotgun (WGS) entry which is preliminary data.</text>
</comment>
<dbReference type="GO" id="GO:0005886">
    <property type="term" value="C:plasma membrane"/>
    <property type="evidence" value="ECO:0007669"/>
    <property type="project" value="UniProtKB-SubCell"/>
</dbReference>
<dbReference type="InterPro" id="IPR017850">
    <property type="entry name" value="Alkaline_phosphatase_core_sf"/>
</dbReference>
<name>A0A432V2M3_9HYPH</name>
<keyword evidence="4 6" id="KW-1133">Transmembrane helix</keyword>
<dbReference type="Proteomes" id="UP000281647">
    <property type="component" value="Unassembled WGS sequence"/>
</dbReference>
<organism evidence="8 9">
    <name type="scientific">Borborobacter arsenicus</name>
    <dbReference type="NCBI Taxonomy" id="1851146"/>
    <lineage>
        <taxon>Bacteria</taxon>
        <taxon>Pseudomonadati</taxon>
        <taxon>Pseudomonadota</taxon>
        <taxon>Alphaproteobacteria</taxon>
        <taxon>Hyphomicrobiales</taxon>
        <taxon>Phyllobacteriaceae</taxon>
        <taxon>Borborobacter</taxon>
    </lineage>
</organism>
<sequence>MASLFEPLQGDSTNDAAAAGRSRAFSAARIGGTVALTLLISALLVFAVELIVRGSLSQTLLFFQQPFRPGWTTVLLFAFLLIFLDALLGRAYHALLLVAPLALLLAFIGHQKSHYLGDPLYPTDFLYARQILELAPLLVGQRPLMAVATLAGAVASLVLLVMAWKFWRRHIPALSWRARAARLALALPALVFFGSIMDYATFSWARDRLQIIPMMWDQKENYDSNGFAIAFALNVPMAKVSAPQGYSAKAIEAIAQPHTALPVLPAERPDIIIVMNESFWDPTLLPGVTITPDPIPTVRAIQSGHIFSPEFGGMTANVEFEALTGFSNAFLPYGSIPYQQYVRRSLPSLATFLKSEGYATRAFHPFEGWFWNRAPVYEAFGFERFMSVENLPPLAARGPLASDMALTDEIIREADAIAQPFFLFAVTLQNHGPYAANRYIDTMHEVSGAPSAESQGAILSYTEGVADGDKSLARLLEWARQRERPTVIAMFGDHLPPLGPAYVETGFMKDNVASRKAPLPEMSAQHETPLVIWSNRSGPVTDLGSISPALLPLHVLKAAGISHPYYTGFLGEISERYRVIDRNMLVSPADEATPNWSRAKTIDPVIRDFRLLQYDMIFGKRHGKKTFFPTPKEAPGTT</sequence>
<evidence type="ECO:0000256" key="5">
    <source>
        <dbReference type="ARBA" id="ARBA00023136"/>
    </source>
</evidence>
<accession>A0A432V2M3</accession>
<evidence type="ECO:0000259" key="7">
    <source>
        <dbReference type="Pfam" id="PF00884"/>
    </source>
</evidence>
<keyword evidence="2" id="KW-1003">Cell membrane</keyword>
<evidence type="ECO:0000313" key="8">
    <source>
        <dbReference type="EMBL" id="RUM96431.1"/>
    </source>
</evidence>
<keyword evidence="3 6" id="KW-0812">Transmembrane</keyword>
<dbReference type="InterPro" id="IPR050448">
    <property type="entry name" value="OpgB/LTA_synthase_biosynth"/>
</dbReference>
<feature type="domain" description="Sulfatase N-terminal" evidence="7">
    <location>
        <begin position="269"/>
        <end position="561"/>
    </location>
</feature>
<comment type="subcellular location">
    <subcellularLocation>
        <location evidence="1">Cell membrane</location>
        <topology evidence="1">Multi-pass membrane protein</topology>
    </subcellularLocation>
</comment>
<proteinExistence type="predicted"/>
<protein>
    <submittedName>
        <fullName evidence="8">LTA synthase family protein</fullName>
    </submittedName>
</protein>
<dbReference type="InterPro" id="IPR000917">
    <property type="entry name" value="Sulfatase_N"/>
</dbReference>
<feature type="transmembrane region" description="Helical" evidence="6">
    <location>
        <begin position="185"/>
        <end position="205"/>
    </location>
</feature>
<gene>
    <name evidence="8" type="ORF">EET67_17955</name>
</gene>
<dbReference type="PANTHER" id="PTHR47371:SF3">
    <property type="entry name" value="PHOSPHOGLYCEROL TRANSFERASE I"/>
    <property type="match status" value="1"/>
</dbReference>
<dbReference type="OrthoDB" id="5363296at2"/>